<sequence>MLAVGVGTAHADCKSEIEKTKSDWAALRLEPGSKPSSISKGVRGHEHIQAAVTSMRYHLHQARSLCEEGKDHESLLHVNVIRAFLDLPEFQHPTSHRYLYKEQK</sequence>
<gene>
    <name evidence="1" type="ORF">D1O30_20450</name>
</gene>
<name>A0A3M9XKL7_9HYPH</name>
<dbReference type="AlphaFoldDB" id="A0A3M9XKL7"/>
<proteinExistence type="predicted"/>
<comment type="caution">
    <text evidence="1">The sequence shown here is derived from an EMBL/GenBank/DDBJ whole genome shotgun (WGS) entry which is preliminary data.</text>
</comment>
<dbReference type="EMBL" id="QWDD01000003">
    <property type="protein sequence ID" value="RNJ48182.1"/>
    <property type="molecule type" value="Genomic_DNA"/>
</dbReference>
<evidence type="ECO:0000313" key="2">
    <source>
        <dbReference type="Proteomes" id="UP000268623"/>
    </source>
</evidence>
<organism evidence="1 2">
    <name type="scientific">Methylocystis hirsuta</name>
    <dbReference type="NCBI Taxonomy" id="369798"/>
    <lineage>
        <taxon>Bacteria</taxon>
        <taxon>Pseudomonadati</taxon>
        <taxon>Pseudomonadota</taxon>
        <taxon>Alphaproteobacteria</taxon>
        <taxon>Hyphomicrobiales</taxon>
        <taxon>Methylocystaceae</taxon>
        <taxon>Methylocystis</taxon>
    </lineage>
</organism>
<dbReference type="Proteomes" id="UP000268623">
    <property type="component" value="Unassembled WGS sequence"/>
</dbReference>
<evidence type="ECO:0000313" key="1">
    <source>
        <dbReference type="EMBL" id="RNJ48182.1"/>
    </source>
</evidence>
<reference evidence="1 2" key="1">
    <citation type="submission" date="2018-08" db="EMBL/GenBank/DDBJ databases">
        <title>Genome sequence of Methylocystis hirsuta CSC1, a methanotroph able to accumulate PHAs.</title>
        <authorList>
            <person name="Bordel S."/>
            <person name="Rodriguez E."/>
            <person name="Gancedo J."/>
            <person name="Munoz R."/>
        </authorList>
    </citation>
    <scope>NUCLEOTIDE SEQUENCE [LARGE SCALE GENOMIC DNA]</scope>
    <source>
        <strain evidence="1 2">CSC1</strain>
    </source>
</reference>
<keyword evidence="2" id="KW-1185">Reference proteome</keyword>
<accession>A0A3M9XKL7</accession>
<protein>
    <submittedName>
        <fullName evidence="1">Uncharacterized protein</fullName>
    </submittedName>
</protein>